<dbReference type="InterPro" id="IPR011705">
    <property type="entry name" value="BACK"/>
</dbReference>
<dbReference type="SMART" id="SM00355">
    <property type="entry name" value="ZnF_C2H2"/>
    <property type="match status" value="9"/>
</dbReference>
<dbReference type="Gene3D" id="3.30.160.60">
    <property type="entry name" value="Classic Zinc Finger"/>
    <property type="match status" value="7"/>
</dbReference>
<evidence type="ECO:0000256" key="7">
    <source>
        <dbReference type="PROSITE-ProRule" id="PRU00042"/>
    </source>
</evidence>
<proteinExistence type="predicted"/>
<feature type="compositionally biased region" description="Basic and acidic residues" evidence="8">
    <location>
        <begin position="752"/>
        <end position="761"/>
    </location>
</feature>
<feature type="domain" description="C2H2-type" evidence="10">
    <location>
        <begin position="651"/>
        <end position="678"/>
    </location>
</feature>
<feature type="compositionally biased region" description="Acidic residues" evidence="8">
    <location>
        <begin position="467"/>
        <end position="477"/>
    </location>
</feature>
<dbReference type="SMART" id="SM00225">
    <property type="entry name" value="BTB"/>
    <property type="match status" value="1"/>
</dbReference>
<feature type="domain" description="C2H2-type" evidence="10">
    <location>
        <begin position="595"/>
        <end position="622"/>
    </location>
</feature>
<keyword evidence="11" id="KW-1185">Reference proteome</keyword>
<dbReference type="Gene3D" id="3.30.710.10">
    <property type="entry name" value="Potassium Channel Kv1.1, Chain A"/>
    <property type="match status" value="1"/>
</dbReference>
<dbReference type="PANTHER" id="PTHR24394:SF29">
    <property type="entry name" value="MYONEURIN"/>
    <property type="match status" value="1"/>
</dbReference>
<feature type="compositionally biased region" description="Polar residues" evidence="8">
    <location>
        <begin position="787"/>
        <end position="808"/>
    </location>
</feature>
<feature type="domain" description="C2H2-type" evidence="10">
    <location>
        <begin position="678"/>
        <end position="707"/>
    </location>
</feature>
<feature type="domain" description="C2H2-type" evidence="10">
    <location>
        <begin position="623"/>
        <end position="650"/>
    </location>
</feature>
<dbReference type="GeneID" id="106818538"/>
<evidence type="ECO:0000256" key="1">
    <source>
        <dbReference type="ARBA" id="ARBA00004123"/>
    </source>
</evidence>
<name>A0ABM1F2Q1_PRICU</name>
<dbReference type="RefSeq" id="XP_014678722.1">
    <property type="nucleotide sequence ID" value="XM_014823236.1"/>
</dbReference>
<dbReference type="InterPro" id="IPR011333">
    <property type="entry name" value="SKP1/BTB/POZ_sf"/>
</dbReference>
<dbReference type="CDD" id="cd18186">
    <property type="entry name" value="BTB_POZ_ZBTB_KLHL-like"/>
    <property type="match status" value="1"/>
</dbReference>
<dbReference type="SUPFAM" id="SSF57667">
    <property type="entry name" value="beta-beta-alpha zinc fingers"/>
    <property type="match status" value="4"/>
</dbReference>
<evidence type="ECO:0000256" key="8">
    <source>
        <dbReference type="SAM" id="MobiDB-lite"/>
    </source>
</evidence>
<evidence type="ECO:0000256" key="3">
    <source>
        <dbReference type="ARBA" id="ARBA00022737"/>
    </source>
</evidence>
<dbReference type="PROSITE" id="PS50157">
    <property type="entry name" value="ZINC_FINGER_C2H2_2"/>
    <property type="match status" value="7"/>
</dbReference>
<feature type="compositionally biased region" description="Low complexity" evidence="8">
    <location>
        <begin position="394"/>
        <end position="408"/>
    </location>
</feature>
<feature type="region of interest" description="Disordered" evidence="8">
    <location>
        <begin position="752"/>
        <end position="824"/>
    </location>
</feature>
<dbReference type="SUPFAM" id="SSF54695">
    <property type="entry name" value="POZ domain"/>
    <property type="match status" value="1"/>
</dbReference>
<dbReference type="Proteomes" id="UP000695022">
    <property type="component" value="Unplaced"/>
</dbReference>
<keyword evidence="6" id="KW-0539">Nucleus</keyword>
<feature type="region of interest" description="Disordered" evidence="8">
    <location>
        <begin position="329"/>
        <end position="360"/>
    </location>
</feature>
<dbReference type="PANTHER" id="PTHR24394">
    <property type="entry name" value="ZINC FINGER PROTEIN"/>
    <property type="match status" value="1"/>
</dbReference>
<dbReference type="PROSITE" id="PS50097">
    <property type="entry name" value="BTB"/>
    <property type="match status" value="1"/>
</dbReference>
<organism evidence="11 12">
    <name type="scientific">Priapulus caudatus</name>
    <name type="common">Priapulid worm</name>
    <dbReference type="NCBI Taxonomy" id="37621"/>
    <lineage>
        <taxon>Eukaryota</taxon>
        <taxon>Metazoa</taxon>
        <taxon>Ecdysozoa</taxon>
        <taxon>Scalidophora</taxon>
        <taxon>Priapulida</taxon>
        <taxon>Priapulimorpha</taxon>
        <taxon>Priapulimorphida</taxon>
        <taxon>Priapulidae</taxon>
        <taxon>Priapulus</taxon>
    </lineage>
</organism>
<dbReference type="PROSITE" id="PS00028">
    <property type="entry name" value="ZINC_FINGER_C2H2_1"/>
    <property type="match status" value="4"/>
</dbReference>
<dbReference type="Pfam" id="PF07707">
    <property type="entry name" value="BACK"/>
    <property type="match status" value="1"/>
</dbReference>
<evidence type="ECO:0000256" key="2">
    <source>
        <dbReference type="ARBA" id="ARBA00022723"/>
    </source>
</evidence>
<keyword evidence="3" id="KW-0677">Repeat</keyword>
<dbReference type="Pfam" id="PF00651">
    <property type="entry name" value="BTB"/>
    <property type="match status" value="1"/>
</dbReference>
<protein>
    <submittedName>
        <fullName evidence="12">Serendipity locus protein H-1-like</fullName>
    </submittedName>
</protein>
<feature type="domain" description="C2H2-type" evidence="10">
    <location>
        <begin position="708"/>
        <end position="735"/>
    </location>
</feature>
<feature type="compositionally biased region" description="Basic residues" evidence="8">
    <location>
        <begin position="412"/>
        <end position="422"/>
    </location>
</feature>
<evidence type="ECO:0000256" key="6">
    <source>
        <dbReference type="ARBA" id="ARBA00023242"/>
    </source>
</evidence>
<evidence type="ECO:0000256" key="5">
    <source>
        <dbReference type="ARBA" id="ARBA00022833"/>
    </source>
</evidence>
<evidence type="ECO:0000256" key="4">
    <source>
        <dbReference type="ARBA" id="ARBA00022771"/>
    </source>
</evidence>
<dbReference type="InterPro" id="IPR036236">
    <property type="entry name" value="Znf_C2H2_sf"/>
</dbReference>
<feature type="region of interest" description="Disordered" evidence="8">
    <location>
        <begin position="393"/>
        <end position="502"/>
    </location>
</feature>
<evidence type="ECO:0000313" key="11">
    <source>
        <dbReference type="Proteomes" id="UP000695022"/>
    </source>
</evidence>
<dbReference type="InterPro" id="IPR000210">
    <property type="entry name" value="BTB/POZ_dom"/>
</dbReference>
<comment type="subcellular location">
    <subcellularLocation>
        <location evidence="1">Nucleus</location>
    </subcellularLocation>
</comment>
<dbReference type="SMART" id="SM00875">
    <property type="entry name" value="BACK"/>
    <property type="match status" value="1"/>
</dbReference>
<reference evidence="12" key="1">
    <citation type="submission" date="2025-08" db="UniProtKB">
        <authorList>
            <consortium name="RefSeq"/>
        </authorList>
    </citation>
    <scope>IDENTIFICATION</scope>
</reference>
<dbReference type="Gene3D" id="1.25.40.420">
    <property type="match status" value="1"/>
</dbReference>
<evidence type="ECO:0000259" key="10">
    <source>
        <dbReference type="PROSITE" id="PS50157"/>
    </source>
</evidence>
<feature type="domain" description="C2H2-type" evidence="10">
    <location>
        <begin position="736"/>
        <end position="763"/>
    </location>
</feature>
<sequence>MRLSEGDTTPQKGLLENGNMAALTLVNNNVNAMNFTENQHGNVILERLKQQKDAGRFCDVVLHVQGRQYQAHRNVLAACSPYFDSILKVHHIVKEQLTITCQNHEVFQLLLNYMYTGNVVIDKHNVSELLKLANHFLVSKLKSYCAEYLDRYLDVTNCLSVKELAEKYNMPALVKNATHFLHSNVAEILEHGEVLALAAPKIETLLSDKNVVVDQERLIRFIVRWIKHDVGTRDRDIRALLALVSWKRVPDGFVVRQLERDPLFKESPRCLFMTLQALRENGLPLGKYENLLVALEENCGVDLQHCDNDVFINLAVSAAVAGGGVKVRKDENNVNNNANKKFESSAAAVQTNGWPQRNLNNNSLVKESQTRANGSQSPHRRKNVTPIKLRIAKQQALQQQQQQQQQQQHGSTPKRKPGRPRKTTATDDSLKHKKITKNNHQLEDVESPPEDEHHHEILVNGRGPGSDYDDAPDDELSDNSSLSLDEVGKPRKKRMKFNDGLENGGGKDGMKCPDCCYMAHNQTRLDQHRDKAHSRNTVYHCSICDFDCKWNREYYMHMKTHFSGPPFKCDQCDYSTDRIQPILSHRMKHTDEKPFECTECEYRCRTKNNLTAHMRSHTGEKPFRCDECGRCFAIKSTLDQHLVTHSDDRPYLCDTCGFSTKYQSHLIAHKRIHTGDVYTCQYPKCTYSSPKKSQLKAHMRTHAAIRSHVCAACGRGFVEKSHLVRHERIHLEEKPFRCALCEYGSSRRDKLKEHVAKHHGDAATARAPYKARRPPPPPPAGLPASADTSPPQSLSSMGQQTSPQTSDYQFDGMEAGGGSDDAPEHKVFDQQVADVTTHVIDNISVQQMAVDMTRGSLEMAPRASIDIPRSLAMELDPRIVQQMQQQQQQQQHEMERGLSGSLAGMSQAGYPGQQCDFGGWRKPLLVSVWEAEICRVLVPNRDSGDGNIAARTSLTLPVVRDAKVEKVQSRVR</sequence>
<feature type="domain" description="BTB" evidence="9">
    <location>
        <begin position="58"/>
        <end position="123"/>
    </location>
</feature>
<keyword evidence="4 7" id="KW-0863">Zinc-finger</keyword>
<evidence type="ECO:0000313" key="12">
    <source>
        <dbReference type="RefSeq" id="XP_014678722.1"/>
    </source>
</evidence>
<dbReference type="InterPro" id="IPR013087">
    <property type="entry name" value="Znf_C2H2_type"/>
</dbReference>
<feature type="compositionally biased region" description="Polar residues" evidence="8">
    <location>
        <begin position="347"/>
        <end position="360"/>
    </location>
</feature>
<keyword evidence="2" id="KW-0479">Metal-binding</keyword>
<evidence type="ECO:0000259" key="9">
    <source>
        <dbReference type="PROSITE" id="PS50097"/>
    </source>
</evidence>
<accession>A0ABM1F2Q1</accession>
<keyword evidence="5" id="KW-0862">Zinc</keyword>
<gene>
    <name evidence="12" type="primary">LOC106818538</name>
</gene>
<feature type="domain" description="C2H2-type" evidence="10">
    <location>
        <begin position="567"/>
        <end position="594"/>
    </location>
</feature>
<dbReference type="Pfam" id="PF00096">
    <property type="entry name" value="zf-C2H2"/>
    <property type="match status" value="4"/>
</dbReference>